<gene>
    <name evidence="4" type="ORF">HAX54_034998</name>
</gene>
<organism evidence="4 5">
    <name type="scientific">Datura stramonium</name>
    <name type="common">Jimsonweed</name>
    <name type="synonym">Common thornapple</name>
    <dbReference type="NCBI Taxonomy" id="4076"/>
    <lineage>
        <taxon>Eukaryota</taxon>
        <taxon>Viridiplantae</taxon>
        <taxon>Streptophyta</taxon>
        <taxon>Embryophyta</taxon>
        <taxon>Tracheophyta</taxon>
        <taxon>Spermatophyta</taxon>
        <taxon>Magnoliopsida</taxon>
        <taxon>eudicotyledons</taxon>
        <taxon>Gunneridae</taxon>
        <taxon>Pentapetalae</taxon>
        <taxon>asterids</taxon>
        <taxon>lamiids</taxon>
        <taxon>Solanales</taxon>
        <taxon>Solanaceae</taxon>
        <taxon>Solanoideae</taxon>
        <taxon>Datureae</taxon>
        <taxon>Datura</taxon>
    </lineage>
</organism>
<evidence type="ECO:0000256" key="1">
    <source>
        <dbReference type="ARBA" id="ARBA00008235"/>
    </source>
</evidence>
<evidence type="ECO:0000313" key="4">
    <source>
        <dbReference type="EMBL" id="MCD7457375.1"/>
    </source>
</evidence>
<dbReference type="Proteomes" id="UP000823775">
    <property type="component" value="Unassembled WGS sequence"/>
</dbReference>
<dbReference type="EMBL" id="JACEIK010000455">
    <property type="protein sequence ID" value="MCD7457375.1"/>
    <property type="molecule type" value="Genomic_DNA"/>
</dbReference>
<accession>A0ABS8SEZ1</accession>
<protein>
    <recommendedName>
        <fullName evidence="3">Phytochrome chromophore attachment site domain-containing protein</fullName>
    </recommendedName>
</protein>
<comment type="caution">
    <text evidence="4">The sequence shown here is derived from an EMBL/GenBank/DDBJ whole genome shotgun (WGS) entry which is preliminary data.</text>
</comment>
<name>A0ABS8SEZ1_DATST</name>
<evidence type="ECO:0000256" key="2">
    <source>
        <dbReference type="SAM" id="MobiDB-lite"/>
    </source>
</evidence>
<dbReference type="Gene3D" id="3.30.450.40">
    <property type="match status" value="2"/>
</dbReference>
<keyword evidence="5" id="KW-1185">Reference proteome</keyword>
<reference evidence="4 5" key="1">
    <citation type="journal article" date="2021" name="BMC Genomics">
        <title>Datura genome reveals duplications of psychoactive alkaloid biosynthetic genes and high mutation rate following tissue culture.</title>
        <authorList>
            <person name="Rajewski A."/>
            <person name="Carter-House D."/>
            <person name="Stajich J."/>
            <person name="Litt A."/>
        </authorList>
    </citation>
    <scope>NUCLEOTIDE SEQUENCE [LARGE SCALE GENOMIC DNA]</scope>
    <source>
        <strain evidence="4">AR-01</strain>
    </source>
</reference>
<evidence type="ECO:0000259" key="3">
    <source>
        <dbReference type="PROSITE" id="PS50046"/>
    </source>
</evidence>
<dbReference type="InterPro" id="IPR029016">
    <property type="entry name" value="GAF-like_dom_sf"/>
</dbReference>
<dbReference type="PROSITE" id="PS50046">
    <property type="entry name" value="PHYTOCHROME_2"/>
    <property type="match status" value="1"/>
</dbReference>
<dbReference type="InterPro" id="IPR016132">
    <property type="entry name" value="Phyto_chromo_attachment"/>
</dbReference>
<evidence type="ECO:0000313" key="5">
    <source>
        <dbReference type="Proteomes" id="UP000823775"/>
    </source>
</evidence>
<feature type="compositionally biased region" description="Low complexity" evidence="2">
    <location>
        <begin position="27"/>
        <end position="42"/>
    </location>
</feature>
<comment type="similarity">
    <text evidence="1">Belongs to the phytochrome family.</text>
</comment>
<feature type="compositionally biased region" description="Polar residues" evidence="2">
    <location>
        <begin position="1"/>
        <end position="23"/>
    </location>
</feature>
<feature type="domain" description="Phytochrome chromophore attachment site" evidence="3">
    <location>
        <begin position="175"/>
        <end position="261"/>
    </location>
</feature>
<dbReference type="PROSITE" id="PS00245">
    <property type="entry name" value="PHYTOCHROME_1"/>
    <property type="match status" value="1"/>
</dbReference>
<proteinExistence type="inferred from homology"/>
<sequence>MELQSSKSGRGGRPTSQNHQNNKNLNKDSAFSSSSAASNMKNNASKATMAQYNADAKLMAEFEQSSVSSDPLTIQSQFFMDRRIEYPHRMLRKKKSLLIFQEFRGVGLSNHLVVWLLLRNPFKIRTLFTPSSGDSLARSWLLGNFFVEPYIWVHSRSQKLAVRSISRLQSLPGGDIGILCDTAVEDVQKLTGYDRVMVYKFHDDNHGEIVSEIRRSDLDPIGSPHDCHIKYMTNMGSISSLVMAVLINSGDSMKLWGLAFALQLNMELQLASQLAEKKTPNARPYYVTCFFEMFHFGIVTQSPMLNYPGAALLGDAVCGMAVKLLQSFLSGLGLTQQRKSSGEVLSSIQMIKMMEEKCPGLHLMPFLK</sequence>
<feature type="region of interest" description="Disordered" evidence="2">
    <location>
        <begin position="1"/>
        <end position="42"/>
    </location>
</feature>
<dbReference type="InterPro" id="IPR013516">
    <property type="entry name" value="Phyto_chromo_BS"/>
</dbReference>
<dbReference type="SUPFAM" id="SSF55781">
    <property type="entry name" value="GAF domain-like"/>
    <property type="match status" value="1"/>
</dbReference>